<dbReference type="PANTHER" id="PTHR37259:SF2">
    <property type="entry name" value="OS07G0474300 PROTEIN"/>
    <property type="match status" value="1"/>
</dbReference>
<evidence type="ECO:0000313" key="3">
    <source>
        <dbReference type="Proteomes" id="UP000554482"/>
    </source>
</evidence>
<evidence type="ECO:0000256" key="1">
    <source>
        <dbReference type="SAM" id="MobiDB-lite"/>
    </source>
</evidence>
<proteinExistence type="predicted"/>
<dbReference type="AlphaFoldDB" id="A0A7J6V1N4"/>
<protein>
    <submittedName>
        <fullName evidence="2">Uncharacterized protein</fullName>
    </submittedName>
</protein>
<feature type="compositionally biased region" description="Polar residues" evidence="1">
    <location>
        <begin position="160"/>
        <end position="170"/>
    </location>
</feature>
<feature type="region of interest" description="Disordered" evidence="1">
    <location>
        <begin position="118"/>
        <end position="211"/>
    </location>
</feature>
<name>A0A7J6V1N4_THATH</name>
<dbReference type="Proteomes" id="UP000554482">
    <property type="component" value="Unassembled WGS sequence"/>
</dbReference>
<dbReference type="PANTHER" id="PTHR37259">
    <property type="entry name" value="OS07G0474300 PROTEIN"/>
    <property type="match status" value="1"/>
</dbReference>
<accession>A0A7J6V1N4</accession>
<dbReference type="OrthoDB" id="784446at2759"/>
<feature type="compositionally biased region" description="Basic and acidic residues" evidence="1">
    <location>
        <begin position="142"/>
        <end position="155"/>
    </location>
</feature>
<evidence type="ECO:0000313" key="2">
    <source>
        <dbReference type="EMBL" id="KAF5178618.1"/>
    </source>
</evidence>
<keyword evidence="3" id="KW-1185">Reference proteome</keyword>
<reference evidence="2 3" key="1">
    <citation type="submission" date="2020-06" db="EMBL/GenBank/DDBJ databases">
        <title>Transcriptomic and genomic resources for Thalictrum thalictroides and T. hernandezii: Facilitating candidate gene discovery in an emerging model plant lineage.</title>
        <authorList>
            <person name="Arias T."/>
            <person name="Riano-Pachon D.M."/>
            <person name="Di Stilio V.S."/>
        </authorList>
    </citation>
    <scope>NUCLEOTIDE SEQUENCE [LARGE SCALE GENOMIC DNA]</scope>
    <source>
        <strain evidence="3">cv. WT478/WT964</strain>
        <tissue evidence="2">Leaves</tissue>
    </source>
</reference>
<dbReference type="EMBL" id="JABWDY010039862">
    <property type="protein sequence ID" value="KAF5178618.1"/>
    <property type="molecule type" value="Genomic_DNA"/>
</dbReference>
<comment type="caution">
    <text evidence="2">The sequence shown here is derived from an EMBL/GenBank/DDBJ whole genome shotgun (WGS) entry which is preliminary data.</text>
</comment>
<gene>
    <name evidence="2" type="ORF">FRX31_031795</name>
</gene>
<sequence>MSMLRTPSTRKPPLAEQVNRLPPRRILRSNATLIPTTPVSVTKTQIPNRRLSSVEPSEVPSEFISISSNLQALAKMVENEFGNVVGSNTTTTMNIDPSVVYERGRFYEEYSARRNERLKRKKGVTGQEKKSSPYSLGVTFESGKKRESKKLDSLRKSVPANFSVSQTTESAPRYSLRSSTKENKKPPLPLNIEKSVVDSERKIGTRRTRRI</sequence>
<organism evidence="2 3">
    <name type="scientific">Thalictrum thalictroides</name>
    <name type="common">Rue-anemone</name>
    <name type="synonym">Anemone thalictroides</name>
    <dbReference type="NCBI Taxonomy" id="46969"/>
    <lineage>
        <taxon>Eukaryota</taxon>
        <taxon>Viridiplantae</taxon>
        <taxon>Streptophyta</taxon>
        <taxon>Embryophyta</taxon>
        <taxon>Tracheophyta</taxon>
        <taxon>Spermatophyta</taxon>
        <taxon>Magnoliopsida</taxon>
        <taxon>Ranunculales</taxon>
        <taxon>Ranunculaceae</taxon>
        <taxon>Thalictroideae</taxon>
        <taxon>Thalictrum</taxon>
    </lineage>
</organism>